<proteinExistence type="predicted"/>
<sequence length="703" mass="78264">MRIERIWINNFKGLVRESFDPSRFSCLVGENNAGKSSVLQALVYALNRPTQLPAALYYDVTSPVEFKIEFSGITDEHLLRLVPEHREKLTSLLQGGCLTLVTRYRSGEKVELMMLRPTPLDRRFTQEAIDAALSGKRNAAIRAAAMEHCPELAEGMPEGLSMTDTKVYLARRVAELPPAAFEMVEGSLPSGIPSSINALLPEPIYIAAVKNFGDELKTTQSTSFGRLLGLLLEDMTPDLAEVDRALETLRNMLNRQVVNGRIEDRRHPGVQQLEATVESLLRENFPQARVELEVPPPELRAVLGSAQIYVDDGSRDLIENKGDGIKRSLTFALLQAYVQTLERRTRSDAEEVPAARPLLFLFEEPELYLHPKSQRVLFTTLGRIADAHQVVVTTHSPLFFSPGVTASFVRVAKSARIPKPEGRLYPVNFELDPVNAETFRLARYENADAAFFSSRVVLFEGESDDYYCKHIATKLDQEWDFDKRNIALVRVSGKGNFSKFRAFFESFGIEVKIVADLDALFDGFEHLGASLAVSNLRNELIQRIDARIAATGIKPELSGAQVRSRVTQGRWRGLYETAREGLRRMQETGVVEQAALASVDALFTWEQDVARLRAVQDDQECRDLLIPVADALRAEGICLLTQGAIEDYYPTGAPASGPKPQRALRAAELVEGRPAALALSRSLGVNRPTELEEVFGEIFGSIH</sequence>
<dbReference type="Pfam" id="PF13175">
    <property type="entry name" value="AAA_15"/>
    <property type="match status" value="2"/>
</dbReference>
<evidence type="ECO:0000313" key="4">
    <source>
        <dbReference type="Proteomes" id="UP001189663"/>
    </source>
</evidence>
<organism evidence="3 4">
    <name type="scientific">Ralstonia holmesii</name>
    <dbReference type="NCBI Taxonomy" id="3058602"/>
    <lineage>
        <taxon>Bacteria</taxon>
        <taxon>Pseudomonadati</taxon>
        <taxon>Pseudomonadota</taxon>
        <taxon>Betaproteobacteria</taxon>
        <taxon>Burkholderiales</taxon>
        <taxon>Burkholderiaceae</taxon>
        <taxon>Ralstonia</taxon>
    </lineage>
</organism>
<dbReference type="Gene3D" id="3.40.50.300">
    <property type="entry name" value="P-loop containing nucleotide triphosphate hydrolases"/>
    <property type="match status" value="2"/>
</dbReference>
<dbReference type="InterPro" id="IPR027417">
    <property type="entry name" value="P-loop_NTPase"/>
</dbReference>
<name>A0ABC8Q8S3_9RALS</name>
<comment type="caution">
    <text evidence="3">The sequence shown here is derived from an EMBL/GenBank/DDBJ whole genome shotgun (WGS) entry which is preliminary data.</text>
</comment>
<evidence type="ECO:0000259" key="1">
    <source>
        <dbReference type="Pfam" id="PF13175"/>
    </source>
</evidence>
<dbReference type="InterPro" id="IPR051396">
    <property type="entry name" value="Bact_Antivir_Def_Nuclease"/>
</dbReference>
<dbReference type="Pfam" id="PF20469">
    <property type="entry name" value="OLD-like_TOPRIM"/>
    <property type="match status" value="1"/>
</dbReference>
<evidence type="ECO:0000259" key="2">
    <source>
        <dbReference type="Pfam" id="PF20469"/>
    </source>
</evidence>
<dbReference type="CDD" id="cd01026">
    <property type="entry name" value="TOPRIM_OLD"/>
    <property type="match status" value="1"/>
</dbReference>
<accession>A0ABC8Q8S3</accession>
<dbReference type="Proteomes" id="UP001189663">
    <property type="component" value="Unassembled WGS sequence"/>
</dbReference>
<dbReference type="PANTHER" id="PTHR43581">
    <property type="entry name" value="ATP/GTP PHOSPHATASE"/>
    <property type="match status" value="1"/>
</dbReference>
<dbReference type="EMBL" id="CATZAT010000001">
    <property type="protein sequence ID" value="CAJ0778183.1"/>
    <property type="molecule type" value="Genomic_DNA"/>
</dbReference>
<feature type="domain" description="Endonuclease GajA/Old nuclease/RecF-like AAA" evidence="1">
    <location>
        <begin position="1"/>
        <end position="48"/>
    </location>
</feature>
<gene>
    <name evidence="3" type="ORF">LMG18096_00760</name>
</gene>
<dbReference type="SUPFAM" id="SSF52540">
    <property type="entry name" value="P-loop containing nucleoside triphosphate hydrolases"/>
    <property type="match status" value="1"/>
</dbReference>
<dbReference type="InterPro" id="IPR034139">
    <property type="entry name" value="TOPRIM_OLD"/>
</dbReference>
<feature type="domain" description="OLD protein-like TOPRIM" evidence="2">
    <location>
        <begin position="451"/>
        <end position="518"/>
    </location>
</feature>
<keyword evidence="4" id="KW-1185">Reference proteome</keyword>
<evidence type="ECO:0000313" key="3">
    <source>
        <dbReference type="EMBL" id="CAJ0778183.1"/>
    </source>
</evidence>
<protein>
    <recommendedName>
        <fullName evidence="5">ATP-dependent endonuclease</fullName>
    </recommendedName>
</protein>
<dbReference type="AlphaFoldDB" id="A0ABC8Q8S3"/>
<dbReference type="RefSeq" id="WP_316683414.1">
    <property type="nucleotide sequence ID" value="NZ_CATZAT010000001.1"/>
</dbReference>
<feature type="domain" description="Endonuclease GajA/Old nuclease/RecF-like AAA" evidence="1">
    <location>
        <begin position="204"/>
        <end position="398"/>
    </location>
</feature>
<dbReference type="PANTHER" id="PTHR43581:SF4">
    <property type="entry name" value="ATP_GTP PHOSPHATASE"/>
    <property type="match status" value="1"/>
</dbReference>
<evidence type="ECO:0008006" key="5">
    <source>
        <dbReference type="Google" id="ProtNLM"/>
    </source>
</evidence>
<dbReference type="InterPro" id="IPR041685">
    <property type="entry name" value="AAA_GajA/Old/RecF-like"/>
</dbReference>
<reference evidence="3 4" key="1">
    <citation type="submission" date="2023-07" db="EMBL/GenBank/DDBJ databases">
        <authorList>
            <person name="Peeters C."/>
        </authorList>
    </citation>
    <scope>NUCLEOTIDE SEQUENCE [LARGE SCALE GENOMIC DNA]</scope>
    <source>
        <strain evidence="3 4">LMG 18096</strain>
    </source>
</reference>